<dbReference type="Pfam" id="PF17757">
    <property type="entry name" value="UvrB_inter"/>
    <property type="match status" value="1"/>
</dbReference>
<dbReference type="SUPFAM" id="SSF52540">
    <property type="entry name" value="P-loop containing nucleoside triphosphate hydrolases"/>
    <property type="match status" value="3"/>
</dbReference>
<dbReference type="HAMAP" id="MF_00969">
    <property type="entry name" value="TRCF"/>
    <property type="match status" value="1"/>
</dbReference>
<dbReference type="Pfam" id="PF00271">
    <property type="entry name" value="Helicase_C"/>
    <property type="match status" value="1"/>
</dbReference>
<dbReference type="InterPro" id="IPR014001">
    <property type="entry name" value="Helicase_ATP-bd"/>
</dbReference>
<dbReference type="Gene3D" id="3.40.50.11180">
    <property type="match status" value="1"/>
</dbReference>
<keyword evidence="7" id="KW-0238">DNA-binding</keyword>
<organism evidence="11">
    <name type="scientific">marine metagenome</name>
    <dbReference type="NCBI Taxonomy" id="408172"/>
    <lineage>
        <taxon>unclassified sequences</taxon>
        <taxon>metagenomes</taxon>
        <taxon>ecological metagenomes</taxon>
    </lineage>
</organism>
<dbReference type="PROSITE" id="PS51194">
    <property type="entry name" value="HELICASE_CTER"/>
    <property type="match status" value="1"/>
</dbReference>
<dbReference type="CDD" id="cd17991">
    <property type="entry name" value="DEXHc_TRCF"/>
    <property type="match status" value="1"/>
</dbReference>
<dbReference type="InterPro" id="IPR041471">
    <property type="entry name" value="UvrB_inter"/>
</dbReference>
<dbReference type="GO" id="GO:0006281">
    <property type="term" value="P:DNA repair"/>
    <property type="evidence" value="ECO:0007669"/>
    <property type="project" value="UniProtKB-KW"/>
</dbReference>
<evidence type="ECO:0000256" key="1">
    <source>
        <dbReference type="ARBA" id="ARBA00022490"/>
    </source>
</evidence>
<evidence type="ECO:0000256" key="6">
    <source>
        <dbReference type="ARBA" id="ARBA00022840"/>
    </source>
</evidence>
<dbReference type="Gene3D" id="3.90.1150.50">
    <property type="entry name" value="Transcription-repair-coupling factor, D7 domain"/>
    <property type="match status" value="1"/>
</dbReference>
<keyword evidence="5" id="KW-0347">Helicase</keyword>
<dbReference type="Pfam" id="PF02559">
    <property type="entry name" value="CarD_TRCF_RID"/>
    <property type="match status" value="1"/>
</dbReference>
<name>A0A381SIN9_9ZZZZ</name>
<dbReference type="InterPro" id="IPR005118">
    <property type="entry name" value="TRCF_C"/>
</dbReference>
<dbReference type="InterPro" id="IPR047112">
    <property type="entry name" value="RecG/Mfd"/>
</dbReference>
<feature type="domain" description="Helicase ATP-binding" evidence="9">
    <location>
        <begin position="503"/>
        <end position="664"/>
    </location>
</feature>
<evidence type="ECO:0000256" key="8">
    <source>
        <dbReference type="ARBA" id="ARBA00023204"/>
    </source>
</evidence>
<feature type="domain" description="Helicase C-terminal" evidence="10">
    <location>
        <begin position="684"/>
        <end position="838"/>
    </location>
</feature>
<evidence type="ECO:0000256" key="2">
    <source>
        <dbReference type="ARBA" id="ARBA00022741"/>
    </source>
</evidence>
<evidence type="ECO:0000256" key="7">
    <source>
        <dbReference type="ARBA" id="ARBA00023125"/>
    </source>
</evidence>
<dbReference type="SUPFAM" id="SSF143517">
    <property type="entry name" value="TRCF domain-like"/>
    <property type="match status" value="1"/>
</dbReference>
<dbReference type="GO" id="GO:0003684">
    <property type="term" value="F:damaged DNA binding"/>
    <property type="evidence" value="ECO:0007669"/>
    <property type="project" value="InterPro"/>
</dbReference>
<reference evidence="11" key="1">
    <citation type="submission" date="2018-05" db="EMBL/GenBank/DDBJ databases">
        <authorList>
            <person name="Lanie J.A."/>
            <person name="Ng W.-L."/>
            <person name="Kazmierczak K.M."/>
            <person name="Andrzejewski T.M."/>
            <person name="Davidsen T.M."/>
            <person name="Wayne K.J."/>
            <person name="Tettelin H."/>
            <person name="Glass J.I."/>
            <person name="Rusch D."/>
            <person name="Podicherti R."/>
            <person name="Tsui H.-C.T."/>
            <person name="Winkler M.E."/>
        </authorList>
    </citation>
    <scope>NUCLEOTIDE SEQUENCE</scope>
</reference>
<evidence type="ECO:0000259" key="10">
    <source>
        <dbReference type="PROSITE" id="PS51194"/>
    </source>
</evidence>
<dbReference type="AlphaFoldDB" id="A0A381SIN9"/>
<dbReference type="Gene3D" id="3.30.2060.10">
    <property type="entry name" value="Penicillin-binding protein 1b domain"/>
    <property type="match status" value="1"/>
</dbReference>
<evidence type="ECO:0000256" key="3">
    <source>
        <dbReference type="ARBA" id="ARBA00022763"/>
    </source>
</evidence>
<dbReference type="SMART" id="SM00490">
    <property type="entry name" value="HELICc"/>
    <property type="match status" value="1"/>
</dbReference>
<keyword evidence="4" id="KW-0378">Hydrolase</keyword>
<sequence>MPVSRETVLTKSAAAVQIYSNEIVGDLFKGNQLAVLTKDALFLLLLAINNNIGGRTLLVFNTEPAARDVFRLSGDSSSFLFFPPKKTNGGVPGFENESYRYRQEALIGLSGESDHILCFTCDSVSKKKNIPIEIDAFLSVLDISTGGELDRDYLIKILSSWQYKRCDFVFEPGSYSVRGDVVDLFPFHFNSPLRILFNYNLVSSLYYFDVDTQKKTKGISKTSVRCFKNSTQNIEKESIINVFTWQNIFHVKKSDETFSISLNHKPLTSIPLDCFPLDFSKLGRATRMSLLDSAKLKYGHKRVYVFNSVRHFVGDCLTVRGNLSQGFYSDFLGVYCFLDRTVSLHGRWSPKKDKKRVLSVSDLSSISKGDYLVHAHHGVGRYAGLNIVGATGNEKECLTILYKNNGKVFVPLERMDIVHCYISSNKKPALNEIGAKKWSRDLERVRGAVSLISKKLLTLYASRKAGRGFSYSQKDDLITALEESFPFIETPDQQRAINDVFNDLDKNNPMDRLICGDVGFGKTEVALRAIMKAAVSGKQVMLLCPTTILSDQHYITCIERLSPLGLKTVLLSRFKTKKQQNKILDILANRRAELVIGTHRLLSEDVVIPELSLLIIDEEHRFGVRHKEKIRHLKSGLDILSLSATPIPRTLQHSLVGVRDISKIRTPPKARRPIITRVKYFDWGLIEVVIQEELGRGGQVYYVHNNILSLEHHTKKIRNLFPQAIVHKIHGQMNSKTLEKNILSFFAGKIDVLVCTTIIESGLDVTNANCIVINNSQKLGLSQLYQIRGRVGRGARQGSCLLLVPKKPLEKRAYHRLKTIEQHTSLGSGYDIALKDLEIRGAGSLFGHKQSGHISDVGYEMYCQLLKESVDDIFDRKQKDFFPTISFSGSALISDGYVKSPSVRLGFYEKLSRAESADQIKDVKNELIDRFGGLPAETKNLLKVASLRHLYKNTLVSQILINKKLISIKIEPPKKAVSEDNQIIQSIVLFNNGGISDRKFKKARGGKIIVDFYLSRQASGLGLSAAFAKLFSKKPVK</sequence>
<dbReference type="InterPro" id="IPR036101">
    <property type="entry name" value="CarD-like/TRCF_RID_sf"/>
</dbReference>
<dbReference type="PANTHER" id="PTHR47964">
    <property type="entry name" value="ATP-DEPENDENT DNA HELICASE HOMOLOG RECG, CHLOROPLASTIC"/>
    <property type="match status" value="1"/>
</dbReference>
<dbReference type="PANTHER" id="PTHR47964:SF1">
    <property type="entry name" value="ATP-DEPENDENT DNA HELICASE HOMOLOG RECG, CHLOROPLASTIC"/>
    <property type="match status" value="1"/>
</dbReference>
<dbReference type="SMART" id="SM01058">
    <property type="entry name" value="CarD_TRCF"/>
    <property type="match status" value="1"/>
</dbReference>
<dbReference type="EMBL" id="UINC01003169">
    <property type="protein sequence ID" value="SVA03942.1"/>
    <property type="molecule type" value="Genomic_DNA"/>
</dbReference>
<keyword evidence="6" id="KW-0067">ATP-binding</keyword>
<protein>
    <recommendedName>
        <fullName evidence="12">Transcription-repair-coupling factor</fullName>
    </recommendedName>
</protein>
<dbReference type="SUPFAM" id="SSF141259">
    <property type="entry name" value="CarD-like"/>
    <property type="match status" value="1"/>
</dbReference>
<evidence type="ECO:0008006" key="12">
    <source>
        <dbReference type="Google" id="ProtNLM"/>
    </source>
</evidence>
<dbReference type="Pfam" id="PF00270">
    <property type="entry name" value="DEAD"/>
    <property type="match status" value="1"/>
</dbReference>
<dbReference type="GO" id="GO:0003678">
    <property type="term" value="F:DNA helicase activity"/>
    <property type="evidence" value="ECO:0007669"/>
    <property type="project" value="TreeGrafter"/>
</dbReference>
<evidence type="ECO:0000256" key="4">
    <source>
        <dbReference type="ARBA" id="ARBA00022801"/>
    </source>
</evidence>
<proteinExistence type="inferred from homology"/>
<dbReference type="InterPro" id="IPR001650">
    <property type="entry name" value="Helicase_C-like"/>
</dbReference>
<dbReference type="GO" id="GO:0016787">
    <property type="term" value="F:hydrolase activity"/>
    <property type="evidence" value="ECO:0007669"/>
    <property type="project" value="UniProtKB-KW"/>
</dbReference>
<dbReference type="InterPro" id="IPR037235">
    <property type="entry name" value="TRCF-like_C_D7"/>
</dbReference>
<accession>A0A381SIN9</accession>
<dbReference type="InterPro" id="IPR004576">
    <property type="entry name" value="Mfd"/>
</dbReference>
<dbReference type="Gene3D" id="3.40.50.300">
    <property type="entry name" value="P-loop containing nucleotide triphosphate hydrolases"/>
    <property type="match status" value="2"/>
</dbReference>
<keyword evidence="8" id="KW-0234">DNA repair</keyword>
<keyword evidence="2" id="KW-0547">Nucleotide-binding</keyword>
<dbReference type="SMART" id="SM00487">
    <property type="entry name" value="DEXDc"/>
    <property type="match status" value="1"/>
</dbReference>
<dbReference type="SMART" id="SM00982">
    <property type="entry name" value="TRCF"/>
    <property type="match status" value="1"/>
</dbReference>
<dbReference type="PROSITE" id="PS51192">
    <property type="entry name" value="HELICASE_ATP_BIND_1"/>
    <property type="match status" value="1"/>
</dbReference>
<dbReference type="Gene3D" id="2.40.10.170">
    <property type="match status" value="1"/>
</dbReference>
<dbReference type="InterPro" id="IPR003711">
    <property type="entry name" value="CarD-like/TRCF_RID"/>
</dbReference>
<keyword evidence="1" id="KW-0963">Cytoplasm</keyword>
<evidence type="ECO:0000313" key="11">
    <source>
        <dbReference type="EMBL" id="SVA03942.1"/>
    </source>
</evidence>
<gene>
    <name evidence="11" type="ORF">METZ01_LOCUS56796</name>
</gene>
<keyword evidence="3" id="KW-0227">DNA damage</keyword>
<dbReference type="Pfam" id="PF03461">
    <property type="entry name" value="TRCF"/>
    <property type="match status" value="1"/>
</dbReference>
<evidence type="ECO:0000259" key="9">
    <source>
        <dbReference type="PROSITE" id="PS51192"/>
    </source>
</evidence>
<dbReference type="GO" id="GO:0005524">
    <property type="term" value="F:ATP binding"/>
    <property type="evidence" value="ECO:0007669"/>
    <property type="project" value="UniProtKB-KW"/>
</dbReference>
<dbReference type="InterPro" id="IPR011545">
    <property type="entry name" value="DEAD/DEAH_box_helicase_dom"/>
</dbReference>
<evidence type="ECO:0000256" key="5">
    <source>
        <dbReference type="ARBA" id="ARBA00022806"/>
    </source>
</evidence>
<dbReference type="InterPro" id="IPR027417">
    <property type="entry name" value="P-loop_NTPase"/>
</dbReference>